<evidence type="ECO:0000313" key="2">
    <source>
        <dbReference type="EMBL" id="CVL08217.1"/>
    </source>
</evidence>
<sequence>MQKPAILDVYGSLLVLSAAFRNPTIYIYLDEELLQKLFHKTIQPLRQSATTTSALRTDMHVLEGLQSDPFSYDPRTNSSFSSRTSSPGYRTPGPVPMAAPLQIPHQMDDQGYLRSMPHYLQMNSSYRLW</sequence>
<protein>
    <submittedName>
        <fullName evidence="2">Uncharacterized protein</fullName>
    </submittedName>
</protein>
<keyword evidence="3" id="KW-1185">Reference proteome</keyword>
<dbReference type="AlphaFoldDB" id="A0A1L7UKA2"/>
<organism evidence="2 3">
    <name type="scientific">Fusarium mangiferae</name>
    <name type="common">Mango malformation disease fungus</name>
    <dbReference type="NCBI Taxonomy" id="192010"/>
    <lineage>
        <taxon>Eukaryota</taxon>
        <taxon>Fungi</taxon>
        <taxon>Dikarya</taxon>
        <taxon>Ascomycota</taxon>
        <taxon>Pezizomycotina</taxon>
        <taxon>Sordariomycetes</taxon>
        <taxon>Hypocreomycetidae</taxon>
        <taxon>Hypocreales</taxon>
        <taxon>Nectriaceae</taxon>
        <taxon>Fusarium</taxon>
        <taxon>Fusarium fujikuroi species complex</taxon>
    </lineage>
</organism>
<gene>
    <name evidence="2" type="ORF">FMAN_14150</name>
</gene>
<reference evidence="3" key="1">
    <citation type="journal article" date="2016" name="Genome Biol. Evol.">
        <title>Comparative 'omics' of the Fusarium fujikuroi species complex highlights differences in genetic potential and metabolite synthesis.</title>
        <authorList>
            <person name="Niehaus E.-M."/>
            <person name="Muensterkoetter M."/>
            <person name="Proctor R.H."/>
            <person name="Brown D.W."/>
            <person name="Sharon A."/>
            <person name="Idan Y."/>
            <person name="Oren-Young L."/>
            <person name="Sieber C.M."/>
            <person name="Novak O."/>
            <person name="Pencik A."/>
            <person name="Tarkowska D."/>
            <person name="Hromadova K."/>
            <person name="Freeman S."/>
            <person name="Maymon M."/>
            <person name="Elazar M."/>
            <person name="Youssef S.A."/>
            <person name="El-Shabrawy E.S.M."/>
            <person name="Shalaby A.B.A."/>
            <person name="Houterman P."/>
            <person name="Brock N.L."/>
            <person name="Burkhardt I."/>
            <person name="Tsavkelova E.A."/>
            <person name="Dickschat J.S."/>
            <person name="Galuszka P."/>
            <person name="Gueldener U."/>
            <person name="Tudzynski B."/>
        </authorList>
    </citation>
    <scope>NUCLEOTIDE SEQUENCE [LARGE SCALE GENOMIC DNA]</scope>
    <source>
        <strain evidence="3">MRC7560</strain>
    </source>
</reference>
<feature type="compositionally biased region" description="Low complexity" evidence="1">
    <location>
        <begin position="75"/>
        <end position="86"/>
    </location>
</feature>
<feature type="region of interest" description="Disordered" evidence="1">
    <location>
        <begin position="66"/>
        <end position="94"/>
    </location>
</feature>
<evidence type="ECO:0000256" key="1">
    <source>
        <dbReference type="SAM" id="MobiDB-lite"/>
    </source>
</evidence>
<proteinExistence type="predicted"/>
<dbReference type="GeneID" id="65093399"/>
<comment type="caution">
    <text evidence="2">The sequence shown here is derived from an EMBL/GenBank/DDBJ whole genome shotgun (WGS) entry which is preliminary data.</text>
</comment>
<dbReference type="VEuPathDB" id="FungiDB:FMAN_14150"/>
<name>A0A1L7UKA2_FUSMA</name>
<dbReference type="EMBL" id="FCQH01000022">
    <property type="protein sequence ID" value="CVL08217.1"/>
    <property type="molecule type" value="Genomic_DNA"/>
</dbReference>
<dbReference type="Proteomes" id="UP000184255">
    <property type="component" value="Unassembled WGS sequence"/>
</dbReference>
<dbReference type="RefSeq" id="XP_041690977.1">
    <property type="nucleotide sequence ID" value="XM_041825615.1"/>
</dbReference>
<evidence type="ECO:0000313" key="3">
    <source>
        <dbReference type="Proteomes" id="UP000184255"/>
    </source>
</evidence>
<accession>A0A1L7UKA2</accession>